<evidence type="ECO:0000256" key="2">
    <source>
        <dbReference type="ARBA" id="ARBA00022679"/>
    </source>
</evidence>
<keyword evidence="5 8" id="KW-0067">ATP-binding</keyword>
<dbReference type="OrthoDB" id="9807434at2"/>
<dbReference type="GO" id="GO:0036430">
    <property type="term" value="F:CMP kinase activity"/>
    <property type="evidence" value="ECO:0007669"/>
    <property type="project" value="RHEA"/>
</dbReference>
<dbReference type="HAMAP" id="MF_00238">
    <property type="entry name" value="Cytidyl_kinase_type1"/>
    <property type="match status" value="1"/>
</dbReference>
<name>A0A3Q9G160_9ACTO</name>
<evidence type="ECO:0000259" key="9">
    <source>
        <dbReference type="Pfam" id="PF02224"/>
    </source>
</evidence>
<comment type="similarity">
    <text evidence="1 8">Belongs to the cytidylate kinase family. Type 1 subfamily.</text>
</comment>
<evidence type="ECO:0000256" key="3">
    <source>
        <dbReference type="ARBA" id="ARBA00022741"/>
    </source>
</evidence>
<keyword evidence="11" id="KW-1185">Reference proteome</keyword>
<dbReference type="AlphaFoldDB" id="A0A3Q9G160"/>
<evidence type="ECO:0000256" key="4">
    <source>
        <dbReference type="ARBA" id="ARBA00022777"/>
    </source>
</evidence>
<keyword evidence="3 8" id="KW-0547">Nucleotide-binding</keyword>
<dbReference type="Proteomes" id="UP000280344">
    <property type="component" value="Chromosome"/>
</dbReference>
<evidence type="ECO:0000256" key="1">
    <source>
        <dbReference type="ARBA" id="ARBA00009427"/>
    </source>
</evidence>
<evidence type="ECO:0000256" key="8">
    <source>
        <dbReference type="HAMAP-Rule" id="MF_00238"/>
    </source>
</evidence>
<dbReference type="GO" id="GO:0006220">
    <property type="term" value="P:pyrimidine nucleotide metabolic process"/>
    <property type="evidence" value="ECO:0007669"/>
    <property type="project" value="UniProtKB-UniRule"/>
</dbReference>
<dbReference type="InterPro" id="IPR003136">
    <property type="entry name" value="Cytidylate_kin"/>
</dbReference>
<proteinExistence type="inferred from homology"/>
<dbReference type="InterPro" id="IPR027417">
    <property type="entry name" value="P-loop_NTPase"/>
</dbReference>
<dbReference type="GO" id="GO:0005524">
    <property type="term" value="F:ATP binding"/>
    <property type="evidence" value="ECO:0007669"/>
    <property type="project" value="UniProtKB-UniRule"/>
</dbReference>
<dbReference type="Pfam" id="PF02224">
    <property type="entry name" value="Cytidylate_kin"/>
    <property type="match status" value="1"/>
</dbReference>
<evidence type="ECO:0000256" key="6">
    <source>
        <dbReference type="ARBA" id="ARBA00047615"/>
    </source>
</evidence>
<evidence type="ECO:0000313" key="11">
    <source>
        <dbReference type="Proteomes" id="UP000280344"/>
    </source>
</evidence>
<keyword evidence="8" id="KW-0963">Cytoplasm</keyword>
<dbReference type="InterPro" id="IPR011994">
    <property type="entry name" value="Cytidylate_kinase_dom"/>
</dbReference>
<reference evidence="10 11" key="1">
    <citation type="submission" date="2018-12" db="EMBL/GenBank/DDBJ databases">
        <title>Complete genome sequence of Flaviflexus sp. H23T48.</title>
        <authorList>
            <person name="Bae J.-W."/>
            <person name="Lee J.-Y."/>
        </authorList>
    </citation>
    <scope>NUCLEOTIDE SEQUENCE [LARGE SCALE GENOMIC DNA]</scope>
    <source>
        <strain evidence="10 11">H23T48</strain>
    </source>
</reference>
<dbReference type="EC" id="2.7.4.25" evidence="8"/>
<keyword evidence="4 8" id="KW-0418">Kinase</keyword>
<keyword evidence="2 8" id="KW-0808">Transferase</keyword>
<dbReference type="GO" id="GO:0036431">
    <property type="term" value="F:dCMP kinase activity"/>
    <property type="evidence" value="ECO:0007669"/>
    <property type="project" value="InterPro"/>
</dbReference>
<evidence type="ECO:0000256" key="7">
    <source>
        <dbReference type="ARBA" id="ARBA00048478"/>
    </source>
</evidence>
<feature type="binding site" evidence="8">
    <location>
        <begin position="21"/>
        <end position="29"/>
    </location>
    <ligand>
        <name>ATP</name>
        <dbReference type="ChEBI" id="CHEBI:30616"/>
    </ligand>
</feature>
<evidence type="ECO:0000256" key="5">
    <source>
        <dbReference type="ARBA" id="ARBA00022840"/>
    </source>
</evidence>
<dbReference type="NCBIfam" id="TIGR00017">
    <property type="entry name" value="cmk"/>
    <property type="match status" value="1"/>
</dbReference>
<comment type="catalytic activity">
    <reaction evidence="6 8">
        <text>dCMP + ATP = dCDP + ADP</text>
        <dbReference type="Rhea" id="RHEA:25094"/>
        <dbReference type="ChEBI" id="CHEBI:30616"/>
        <dbReference type="ChEBI" id="CHEBI:57566"/>
        <dbReference type="ChEBI" id="CHEBI:58593"/>
        <dbReference type="ChEBI" id="CHEBI:456216"/>
        <dbReference type="EC" id="2.7.4.25"/>
    </reaction>
</comment>
<dbReference type="Gene3D" id="3.40.50.300">
    <property type="entry name" value="P-loop containing nucleotide triphosphate hydrolases"/>
    <property type="match status" value="1"/>
</dbReference>
<accession>A0A3Q9G160</accession>
<dbReference type="EMBL" id="CP034593">
    <property type="protein sequence ID" value="AZQ76597.1"/>
    <property type="molecule type" value="Genomic_DNA"/>
</dbReference>
<comment type="subcellular location">
    <subcellularLocation>
        <location evidence="8">Cytoplasm</location>
    </subcellularLocation>
</comment>
<dbReference type="CDD" id="cd02020">
    <property type="entry name" value="CMPK"/>
    <property type="match status" value="1"/>
</dbReference>
<feature type="domain" description="Cytidylate kinase" evidence="9">
    <location>
        <begin position="17"/>
        <end position="238"/>
    </location>
</feature>
<organism evidence="10 11">
    <name type="scientific">Flaviflexus ciconiae</name>
    <dbReference type="NCBI Taxonomy" id="2496867"/>
    <lineage>
        <taxon>Bacteria</taxon>
        <taxon>Bacillati</taxon>
        <taxon>Actinomycetota</taxon>
        <taxon>Actinomycetes</taxon>
        <taxon>Actinomycetales</taxon>
        <taxon>Actinomycetaceae</taxon>
        <taxon>Flaviflexus</taxon>
    </lineage>
</organism>
<gene>
    <name evidence="8 10" type="primary">cmk</name>
    <name evidence="10" type="ORF">EJ997_03780</name>
</gene>
<dbReference type="GO" id="GO:0005737">
    <property type="term" value="C:cytoplasm"/>
    <property type="evidence" value="ECO:0007669"/>
    <property type="project" value="UniProtKB-SubCell"/>
</dbReference>
<evidence type="ECO:0000313" key="10">
    <source>
        <dbReference type="EMBL" id="AZQ76597.1"/>
    </source>
</evidence>
<comment type="catalytic activity">
    <reaction evidence="7 8">
        <text>CMP + ATP = CDP + ADP</text>
        <dbReference type="Rhea" id="RHEA:11600"/>
        <dbReference type="ChEBI" id="CHEBI:30616"/>
        <dbReference type="ChEBI" id="CHEBI:58069"/>
        <dbReference type="ChEBI" id="CHEBI:60377"/>
        <dbReference type="ChEBI" id="CHEBI:456216"/>
        <dbReference type="EC" id="2.7.4.25"/>
    </reaction>
</comment>
<dbReference type="KEGG" id="flh:EJ997_03780"/>
<protein>
    <recommendedName>
        <fullName evidence="8">Cytidylate kinase</fullName>
        <shortName evidence="8">CK</shortName>
        <ecNumber evidence="8">2.7.4.25</ecNumber>
    </recommendedName>
    <alternativeName>
        <fullName evidence="8">Cytidine monophosphate kinase</fullName>
        <shortName evidence="8">CMP kinase</shortName>
    </alternativeName>
</protein>
<dbReference type="SUPFAM" id="SSF52540">
    <property type="entry name" value="P-loop containing nucleoside triphosphate hydrolases"/>
    <property type="match status" value="1"/>
</dbReference>
<sequence>MDCCFGGDGGKLVGITIAIDGPSGSGKSTVSRETARRNGLAYLDTGAMYRAATWWVMHEGVDLNDEEAVIESVKKLPVTVPVDPDDQTQICAGEDITEIIRTAELSAVVSTISSYYPVRDILISLQRDIIDAELEADSYSGGKGIVVEGRDITTVVKPDADVRILLIASEEARLARRAKEISGKVDEETIEKTRDIVSRRDRVDSAVTKFMTASDGVHTIDSSSMSIDEVVEAVEDLMRRAT</sequence>